<dbReference type="InterPro" id="IPR011990">
    <property type="entry name" value="TPR-like_helical_dom_sf"/>
</dbReference>
<proteinExistence type="predicted"/>
<dbReference type="InterPro" id="IPR006597">
    <property type="entry name" value="Sel1-like"/>
</dbReference>
<dbReference type="Pfam" id="PF08238">
    <property type="entry name" value="Sel1"/>
    <property type="match status" value="7"/>
</dbReference>
<dbReference type="PANTHER" id="PTHR11102">
    <property type="entry name" value="SEL-1-LIKE PROTEIN"/>
    <property type="match status" value="1"/>
</dbReference>
<gene>
    <name evidence="1" type="ORF">PP769_05210</name>
</gene>
<dbReference type="SUPFAM" id="SSF81901">
    <property type="entry name" value="HCP-like"/>
    <property type="match status" value="2"/>
</dbReference>
<dbReference type="PANTHER" id="PTHR11102:SF160">
    <property type="entry name" value="ERAD-ASSOCIATED E3 UBIQUITIN-PROTEIN LIGASE COMPONENT HRD3"/>
    <property type="match status" value="1"/>
</dbReference>
<evidence type="ECO:0000313" key="1">
    <source>
        <dbReference type="EMBL" id="WNM59164.1"/>
    </source>
</evidence>
<dbReference type="Proteomes" id="UP001302719">
    <property type="component" value="Chromosome"/>
</dbReference>
<dbReference type="EMBL" id="CP116967">
    <property type="protein sequence ID" value="WNM59164.1"/>
    <property type="molecule type" value="Genomic_DNA"/>
</dbReference>
<dbReference type="Gene3D" id="1.25.40.10">
    <property type="entry name" value="Tetratricopeptide repeat domain"/>
    <property type="match status" value="2"/>
</dbReference>
<organism evidence="1 2">
    <name type="scientific">Candidatus Nitrospira allomarina</name>
    <dbReference type="NCBI Taxonomy" id="3020900"/>
    <lineage>
        <taxon>Bacteria</taxon>
        <taxon>Pseudomonadati</taxon>
        <taxon>Nitrospirota</taxon>
        <taxon>Nitrospiria</taxon>
        <taxon>Nitrospirales</taxon>
        <taxon>Nitrospiraceae</taxon>
        <taxon>Nitrospira</taxon>
    </lineage>
</organism>
<dbReference type="SMART" id="SM00671">
    <property type="entry name" value="SEL1"/>
    <property type="match status" value="6"/>
</dbReference>
<protein>
    <submittedName>
        <fullName evidence="1">Tetratricopeptide repeat protein</fullName>
    </submittedName>
</protein>
<reference evidence="1 2" key="1">
    <citation type="submission" date="2023-01" db="EMBL/GenBank/DDBJ databases">
        <title>Cultivation and genomic characterization of new, ubiquitous marine nitrite-oxidizing bacteria from the Nitrospirales.</title>
        <authorList>
            <person name="Mueller A.J."/>
            <person name="Daebeler A."/>
            <person name="Herbold C.W."/>
            <person name="Kirkegaard R.H."/>
            <person name="Daims H."/>
        </authorList>
    </citation>
    <scope>NUCLEOTIDE SEQUENCE [LARGE SCALE GENOMIC DNA]</scope>
    <source>
        <strain evidence="1 2">VA</strain>
    </source>
</reference>
<dbReference type="RefSeq" id="WP_312645857.1">
    <property type="nucleotide sequence ID" value="NZ_CP116967.1"/>
</dbReference>
<dbReference type="InterPro" id="IPR050767">
    <property type="entry name" value="Sel1_AlgK"/>
</dbReference>
<sequence>MRIPFSSCVSVFSSVHAHQLLLSWFVLGGILSGSPLFAAGSFQEDCLGKSPAGIALQSHLVAGKSGKVDSMFCAGAIHLYVQHDINKALPWLEKAANGGDQRAPLVLGILYEKGNGIPENPATAARWYQKGMDNGNPAAVRRLAELFRLGLGVPHDESKVKELLEKAAAMGDKAAPKFIEKHEQDRLHPKAGQSIKEEAYRAYKQKQFEKAAKLYRQCADMGNDQCQLALGVQYEFGEGVPKNESQAVAWYRKSADQGNAIGQKTLGLMYELGKGVGENWAEAFRLYSLSAPKYKDGAFALGRMYEFGMGVPQNRALAIETFKKAASLGHPDGNYWARWLNNYTNCIGFRNEEEQKTLGFLRCPADPVGVTFRNNNERLAYMREKGKEFDQMEAEARARQAERGKATNESSCNFAGGVWMGRNSSSGGYCQ</sequence>
<dbReference type="AlphaFoldDB" id="A0AA96GIQ8"/>
<keyword evidence="2" id="KW-1185">Reference proteome</keyword>
<evidence type="ECO:0000313" key="2">
    <source>
        <dbReference type="Proteomes" id="UP001302719"/>
    </source>
</evidence>
<name>A0AA96GIQ8_9BACT</name>
<accession>A0AA96GIQ8</accession>
<dbReference type="KEGG" id="nall:PP769_05210"/>